<name>A0A199NZV6_9XANT</name>
<dbReference type="InterPro" id="IPR003346">
    <property type="entry name" value="Transposase_20"/>
</dbReference>
<feature type="domain" description="Transposase IS116/IS110/IS902 C-terminal" evidence="3">
    <location>
        <begin position="186"/>
        <end position="269"/>
    </location>
</feature>
<dbReference type="AlphaFoldDB" id="A0A199NZV6"/>
<protein>
    <submittedName>
        <fullName evidence="4">Transposase</fullName>
    </submittedName>
</protein>
<dbReference type="EMBL" id="LWSU01000236">
    <property type="protein sequence ID" value="OAX54310.1"/>
    <property type="molecule type" value="Genomic_DNA"/>
</dbReference>
<proteinExistence type="predicted"/>
<dbReference type="InterPro" id="IPR047650">
    <property type="entry name" value="Transpos_IS110"/>
</dbReference>
<dbReference type="Pfam" id="PF02371">
    <property type="entry name" value="Transposase_20"/>
    <property type="match status" value="1"/>
</dbReference>
<organism evidence="4 5">
    <name type="scientific">Xanthomonas graminis pv. poae</name>
    <dbReference type="NCBI Taxonomy" id="227946"/>
    <lineage>
        <taxon>Bacteria</taxon>
        <taxon>Pseudomonadati</taxon>
        <taxon>Pseudomonadota</taxon>
        <taxon>Gammaproteobacteria</taxon>
        <taxon>Lysobacterales</taxon>
        <taxon>Lysobacteraceae</taxon>
        <taxon>Xanthomonas</taxon>
        <taxon>Xanthomonas translucens group</taxon>
        <taxon>Xanthomonas graminis</taxon>
    </lineage>
</organism>
<dbReference type="Proteomes" id="UP000093858">
    <property type="component" value="Unassembled WGS sequence"/>
</dbReference>
<evidence type="ECO:0000256" key="1">
    <source>
        <dbReference type="SAM" id="Coils"/>
    </source>
</evidence>
<dbReference type="RefSeq" id="WP_053114366.1">
    <property type="nucleotide sequence ID" value="NZ_LWSU01000236.1"/>
</dbReference>
<dbReference type="NCBIfam" id="NF033542">
    <property type="entry name" value="transpos_IS110"/>
    <property type="match status" value="1"/>
</dbReference>
<evidence type="ECO:0000259" key="2">
    <source>
        <dbReference type="Pfam" id="PF01548"/>
    </source>
</evidence>
<dbReference type="PANTHER" id="PTHR33055:SF13">
    <property type="entry name" value="TRANSPOSASE"/>
    <property type="match status" value="1"/>
</dbReference>
<reference evidence="4 5" key="1">
    <citation type="submission" date="2016-04" db="EMBL/GenBank/DDBJ databases">
        <title>Xanthomonas translucens phylogeny.</title>
        <authorList>
            <person name="Langlois P."/>
        </authorList>
    </citation>
    <scope>NUCLEOTIDE SEQUENCE [LARGE SCALE GENOMIC DNA]</scope>
    <source>
        <strain evidence="4 5">B99</strain>
    </source>
</reference>
<dbReference type="GO" id="GO:0003677">
    <property type="term" value="F:DNA binding"/>
    <property type="evidence" value="ECO:0007669"/>
    <property type="project" value="InterPro"/>
</dbReference>
<dbReference type="GO" id="GO:0004803">
    <property type="term" value="F:transposase activity"/>
    <property type="evidence" value="ECO:0007669"/>
    <property type="project" value="InterPro"/>
</dbReference>
<dbReference type="GO" id="GO:0006313">
    <property type="term" value="P:DNA transposition"/>
    <property type="evidence" value="ECO:0007669"/>
    <property type="project" value="InterPro"/>
</dbReference>
<evidence type="ECO:0000313" key="5">
    <source>
        <dbReference type="Proteomes" id="UP000093858"/>
    </source>
</evidence>
<dbReference type="Pfam" id="PF01548">
    <property type="entry name" value="DEDD_Tnp_IS110"/>
    <property type="match status" value="1"/>
</dbReference>
<feature type="domain" description="Transposase IS110-like N-terminal" evidence="2">
    <location>
        <begin position="5"/>
        <end position="146"/>
    </location>
</feature>
<gene>
    <name evidence="4" type="ORF">A6R73_04010</name>
</gene>
<evidence type="ECO:0000259" key="3">
    <source>
        <dbReference type="Pfam" id="PF02371"/>
    </source>
</evidence>
<keyword evidence="1" id="KW-0175">Coiled coil</keyword>
<comment type="caution">
    <text evidence="4">The sequence shown here is derived from an EMBL/GenBank/DDBJ whole genome shotgun (WGS) entry which is preliminary data.</text>
</comment>
<accession>A0A199NZV6</accession>
<dbReference type="PANTHER" id="PTHR33055">
    <property type="entry name" value="TRANSPOSASE FOR INSERTION SEQUENCE ELEMENT IS1111A"/>
    <property type="match status" value="1"/>
</dbReference>
<sequence length="308" mass="34162">MPLWIGIDVAKDTLAVHVLPLDQLLSFPNTAQGHQRLCDHLAGQCVGNALLEATGGYERAVMTALATAGIPVTRINPRRARAFATALGTTAKTDPLDAALLARMAQLVQAPAPVPDPLREQLRMLVQRREQLVQQRDDERRRLHQATLAMVRACLIEQIGDLRRRIQRMNQAIKQVRCQLDDALAHALGTVPGIGEVTTASLMAYLPELGTLDRRQIAALVGLAPYNVDSGQHCGKRRIRGGRATIRRVLYMACWSVVRTQASFKERYQQLRARGKPAKVAITACMRVLLIRLNAMARDRTPWREVIG</sequence>
<dbReference type="InterPro" id="IPR002525">
    <property type="entry name" value="Transp_IS110-like_N"/>
</dbReference>
<evidence type="ECO:0000313" key="4">
    <source>
        <dbReference type="EMBL" id="OAX54310.1"/>
    </source>
</evidence>
<feature type="coiled-coil region" evidence="1">
    <location>
        <begin position="122"/>
        <end position="186"/>
    </location>
</feature>